<protein>
    <recommendedName>
        <fullName evidence="9">Potassium voltage-gated channel subfamily E member 3</fullName>
    </recommendedName>
</protein>
<dbReference type="GO" id="GO:0060307">
    <property type="term" value="P:regulation of ventricular cardiac muscle cell membrane repolarization"/>
    <property type="evidence" value="ECO:0007669"/>
    <property type="project" value="TreeGrafter"/>
</dbReference>
<dbReference type="GO" id="GO:0008076">
    <property type="term" value="C:voltage-gated potassium channel complex"/>
    <property type="evidence" value="ECO:0007669"/>
    <property type="project" value="TreeGrafter"/>
</dbReference>
<dbReference type="AlphaFoldDB" id="A0AAV3AWY2"/>
<name>A0AAV3AWY2_PYXAD</name>
<evidence type="ECO:0000256" key="4">
    <source>
        <dbReference type="ARBA" id="ARBA00022989"/>
    </source>
</evidence>
<keyword evidence="5 6" id="KW-0472">Membrane</keyword>
<evidence type="ECO:0000313" key="7">
    <source>
        <dbReference type="EMBL" id="DBA32299.1"/>
    </source>
</evidence>
<dbReference type="GO" id="GO:0097623">
    <property type="term" value="P:potassium ion export across plasma membrane"/>
    <property type="evidence" value="ECO:0007669"/>
    <property type="project" value="TreeGrafter"/>
</dbReference>
<dbReference type="InterPro" id="IPR000369">
    <property type="entry name" value="K_chnl_KCNE"/>
</dbReference>
<dbReference type="EMBL" id="DYDO01000001">
    <property type="protein sequence ID" value="DBA32299.1"/>
    <property type="molecule type" value="Genomic_DNA"/>
</dbReference>
<comment type="subcellular location">
    <subcellularLocation>
        <location evidence="1">Membrane</location>
        <topology evidence="1">Single-pass membrane protein</topology>
    </subcellularLocation>
</comment>
<feature type="transmembrane region" description="Helical" evidence="6">
    <location>
        <begin position="77"/>
        <end position="99"/>
    </location>
</feature>
<dbReference type="GO" id="GO:0086091">
    <property type="term" value="P:regulation of heart rate by cardiac conduction"/>
    <property type="evidence" value="ECO:0007669"/>
    <property type="project" value="TreeGrafter"/>
</dbReference>
<dbReference type="PANTHER" id="PTHR15282:SF6">
    <property type="entry name" value="POTASSIUM VOLTAGE-GATED CHANNEL SUBFAMILY E MEMBER 3"/>
    <property type="match status" value="1"/>
</dbReference>
<dbReference type="GO" id="GO:0015459">
    <property type="term" value="F:potassium channel regulator activity"/>
    <property type="evidence" value="ECO:0007669"/>
    <property type="project" value="TreeGrafter"/>
</dbReference>
<accession>A0AAV3AWY2</accession>
<evidence type="ECO:0000256" key="6">
    <source>
        <dbReference type="SAM" id="Phobius"/>
    </source>
</evidence>
<dbReference type="Pfam" id="PF02060">
    <property type="entry name" value="ISK_Channel"/>
    <property type="match status" value="1"/>
</dbReference>
<evidence type="ECO:0000256" key="3">
    <source>
        <dbReference type="ARBA" id="ARBA00022692"/>
    </source>
</evidence>
<evidence type="ECO:0000256" key="1">
    <source>
        <dbReference type="ARBA" id="ARBA00004167"/>
    </source>
</evidence>
<feature type="transmembrane region" description="Helical" evidence="6">
    <location>
        <begin position="7"/>
        <end position="23"/>
    </location>
</feature>
<dbReference type="GO" id="GO:0044325">
    <property type="term" value="F:transmembrane transporter binding"/>
    <property type="evidence" value="ECO:0007669"/>
    <property type="project" value="TreeGrafter"/>
</dbReference>
<keyword evidence="4 6" id="KW-1133">Transmembrane helix</keyword>
<comment type="caution">
    <text evidence="7">The sequence shown here is derived from an EMBL/GenBank/DDBJ whole genome shotgun (WGS) entry which is preliminary data.</text>
</comment>
<dbReference type="PANTHER" id="PTHR15282">
    <property type="entry name" value="POTASSIUM VOLTAGE-GATED CHANNEL SUBFAMILY E MEMBER 1, 3"/>
    <property type="match status" value="1"/>
</dbReference>
<keyword evidence="3 6" id="KW-0812">Transmembrane</keyword>
<sequence>MAHVRPVLFFWIEVLPSSIYLIPTDMENNFTMSRLLENLHTVLQAINKTLNNLPCQSEVQHNITSTKLEKPNKDDNAYIFIIFVMFLFAVTVGSLILGYTRSKNVDKRSDPYHVYIKNSRVSVI</sequence>
<evidence type="ECO:0000256" key="5">
    <source>
        <dbReference type="ARBA" id="ARBA00023136"/>
    </source>
</evidence>
<evidence type="ECO:0000313" key="8">
    <source>
        <dbReference type="Proteomes" id="UP001181693"/>
    </source>
</evidence>
<keyword evidence="8" id="KW-1185">Reference proteome</keyword>
<dbReference type="GO" id="GO:1902282">
    <property type="term" value="F:voltage-gated potassium channel activity involved in ventricular cardiac muscle cell action potential repolarization"/>
    <property type="evidence" value="ECO:0007669"/>
    <property type="project" value="TreeGrafter"/>
</dbReference>
<dbReference type="Proteomes" id="UP001181693">
    <property type="component" value="Unassembled WGS sequence"/>
</dbReference>
<organism evidence="7 8">
    <name type="scientific">Pyxicephalus adspersus</name>
    <name type="common">African bullfrog</name>
    <dbReference type="NCBI Taxonomy" id="30357"/>
    <lineage>
        <taxon>Eukaryota</taxon>
        <taxon>Metazoa</taxon>
        <taxon>Chordata</taxon>
        <taxon>Craniata</taxon>
        <taxon>Vertebrata</taxon>
        <taxon>Euteleostomi</taxon>
        <taxon>Amphibia</taxon>
        <taxon>Batrachia</taxon>
        <taxon>Anura</taxon>
        <taxon>Neobatrachia</taxon>
        <taxon>Ranoidea</taxon>
        <taxon>Pyxicephalidae</taxon>
        <taxon>Pyxicephalinae</taxon>
        <taxon>Pyxicephalus</taxon>
    </lineage>
</organism>
<reference evidence="7" key="1">
    <citation type="thesis" date="2020" institute="ProQuest LLC" country="789 East Eisenhower Parkway, Ann Arbor, MI, USA">
        <title>Comparative Genomics and Chromosome Evolution.</title>
        <authorList>
            <person name="Mudd A.B."/>
        </authorList>
    </citation>
    <scope>NUCLEOTIDE SEQUENCE</scope>
    <source>
        <strain evidence="7">1538</strain>
        <tissue evidence="7">Blood</tissue>
    </source>
</reference>
<comment type="similarity">
    <text evidence="2">Belongs to the potassium channel KCNE family.</text>
</comment>
<proteinExistence type="inferred from homology"/>
<evidence type="ECO:0000256" key="2">
    <source>
        <dbReference type="ARBA" id="ARBA00005688"/>
    </source>
</evidence>
<dbReference type="GO" id="GO:0005251">
    <property type="term" value="F:delayed rectifier potassium channel activity"/>
    <property type="evidence" value="ECO:0007669"/>
    <property type="project" value="TreeGrafter"/>
</dbReference>
<gene>
    <name evidence="7" type="ORF">GDO54_000100</name>
</gene>
<evidence type="ECO:0008006" key="9">
    <source>
        <dbReference type="Google" id="ProtNLM"/>
    </source>
</evidence>